<dbReference type="Pfam" id="PF00498">
    <property type="entry name" value="FHA"/>
    <property type="match status" value="1"/>
</dbReference>
<feature type="domain" description="FHA" evidence="2">
    <location>
        <begin position="313"/>
        <end position="376"/>
    </location>
</feature>
<dbReference type="OrthoDB" id="444265at2759"/>
<feature type="compositionally biased region" description="Low complexity" evidence="1">
    <location>
        <begin position="222"/>
        <end position="236"/>
    </location>
</feature>
<dbReference type="SUPFAM" id="SSF49879">
    <property type="entry name" value="SMAD/FHA domain"/>
    <property type="match status" value="1"/>
</dbReference>
<sequence>MSAMDVQTLGVTKLGIDLGQNCVVGTCAILASEQNRLEGQPPTYINLAVKSKAGLQPMFKKRAWLEAQKNAISGTGAINDLELRIPPRHGQDADFVAHVNARREMSGQLHEFYNSPRMLSRQYDTRRAHDGEFSKITDQLLRMVGGSIGRGKDLDAKIVIGVGLAKFGPASGPTSMDQAFASYFVPTDRGGYSGQNRGGRGRGRGGGPRHESSFKSGGGPAGPSKPDVWGAEIAAAEEAERKKKPVVAEEDKEKPNFGLSGSLAAETNTTVNGTLLKYNEPPEARKPSQKWRLYVFKGDKEIDLLHIHRQSAFLFGRDRNVVDIPIDHPSCSKQHAVLQFRQIVETDALGQAKRTTKPFVIDLESANGTFVNGTQIPPTRYYELKLSDVLKFGASTREFVLLHEGANA</sequence>
<dbReference type="PANTHER" id="PTHR23308">
    <property type="entry name" value="NUCLEAR INHIBITOR OF PROTEIN PHOSPHATASE-1"/>
    <property type="match status" value="1"/>
</dbReference>
<evidence type="ECO:0000313" key="3">
    <source>
        <dbReference type="EMBL" id="KAF9965851.1"/>
    </source>
</evidence>
<dbReference type="EMBL" id="JAAAHY010000215">
    <property type="protein sequence ID" value="KAF9965851.1"/>
    <property type="molecule type" value="Genomic_DNA"/>
</dbReference>
<dbReference type="AlphaFoldDB" id="A0A9P6JA19"/>
<feature type="compositionally biased region" description="Basic and acidic residues" evidence="1">
    <location>
        <begin position="238"/>
        <end position="255"/>
    </location>
</feature>
<dbReference type="FunFam" id="2.60.200.20:FF:000038">
    <property type="entry name" value="FHA domain-containing protein SNIP1"/>
    <property type="match status" value="1"/>
</dbReference>
<dbReference type="Gene3D" id="2.60.200.20">
    <property type="match status" value="1"/>
</dbReference>
<evidence type="ECO:0000313" key="4">
    <source>
        <dbReference type="Proteomes" id="UP000738359"/>
    </source>
</evidence>
<proteinExistence type="predicted"/>
<protein>
    <recommendedName>
        <fullName evidence="2">FHA domain-containing protein</fullName>
    </recommendedName>
</protein>
<dbReference type="InterPro" id="IPR000253">
    <property type="entry name" value="FHA_dom"/>
</dbReference>
<evidence type="ECO:0000256" key="1">
    <source>
        <dbReference type="SAM" id="MobiDB-lite"/>
    </source>
</evidence>
<dbReference type="Proteomes" id="UP000738359">
    <property type="component" value="Unassembled WGS sequence"/>
</dbReference>
<keyword evidence="4" id="KW-1185">Reference proteome</keyword>
<comment type="caution">
    <text evidence="3">The sequence shown here is derived from an EMBL/GenBank/DDBJ whole genome shotgun (WGS) entry which is preliminary data.</text>
</comment>
<accession>A0A9P6JA19</accession>
<dbReference type="InterPro" id="IPR008984">
    <property type="entry name" value="SMAD_FHA_dom_sf"/>
</dbReference>
<name>A0A9P6JA19_MORAP</name>
<feature type="region of interest" description="Disordered" evidence="1">
    <location>
        <begin position="187"/>
        <end position="262"/>
    </location>
</feature>
<dbReference type="SMART" id="SM00240">
    <property type="entry name" value="FHA"/>
    <property type="match status" value="1"/>
</dbReference>
<dbReference type="PROSITE" id="PS50006">
    <property type="entry name" value="FHA_DOMAIN"/>
    <property type="match status" value="1"/>
</dbReference>
<evidence type="ECO:0000259" key="2">
    <source>
        <dbReference type="PROSITE" id="PS50006"/>
    </source>
</evidence>
<gene>
    <name evidence="3" type="ORF">BGZ70_003962</name>
</gene>
<organism evidence="3 4">
    <name type="scientific">Mortierella alpina</name>
    <name type="common">Oleaginous fungus</name>
    <name type="synonym">Mortierella renispora</name>
    <dbReference type="NCBI Taxonomy" id="64518"/>
    <lineage>
        <taxon>Eukaryota</taxon>
        <taxon>Fungi</taxon>
        <taxon>Fungi incertae sedis</taxon>
        <taxon>Mucoromycota</taxon>
        <taxon>Mortierellomycotina</taxon>
        <taxon>Mortierellomycetes</taxon>
        <taxon>Mortierellales</taxon>
        <taxon>Mortierellaceae</taxon>
        <taxon>Mortierella</taxon>
    </lineage>
</organism>
<dbReference type="InterPro" id="IPR050923">
    <property type="entry name" value="Cell_Proc_Reg/RNA_Proc"/>
</dbReference>
<reference evidence="3" key="1">
    <citation type="journal article" date="2020" name="Fungal Divers.">
        <title>Resolving the Mortierellaceae phylogeny through synthesis of multi-gene phylogenetics and phylogenomics.</title>
        <authorList>
            <person name="Vandepol N."/>
            <person name="Liber J."/>
            <person name="Desiro A."/>
            <person name="Na H."/>
            <person name="Kennedy M."/>
            <person name="Barry K."/>
            <person name="Grigoriev I.V."/>
            <person name="Miller A.N."/>
            <person name="O'Donnell K."/>
            <person name="Stajich J.E."/>
            <person name="Bonito G."/>
        </authorList>
    </citation>
    <scope>NUCLEOTIDE SEQUENCE</scope>
    <source>
        <strain evidence="3">CK1249</strain>
    </source>
</reference>